<evidence type="ECO:0000256" key="7">
    <source>
        <dbReference type="ARBA" id="ARBA00023128"/>
    </source>
</evidence>
<evidence type="ECO:0000256" key="2">
    <source>
        <dbReference type="ARBA" id="ARBA00004448"/>
    </source>
</evidence>
<keyword evidence="6 9" id="KW-1133">Transmembrane helix</keyword>
<reference evidence="11" key="1">
    <citation type="submission" date="2022-11" db="UniProtKB">
        <authorList>
            <consortium name="WormBaseParasite"/>
        </authorList>
    </citation>
    <scope>IDENTIFICATION</scope>
</reference>
<comment type="function">
    <text evidence="1">Plays a role in mitochondrial morphogenesis.</text>
</comment>
<keyword evidence="8 9" id="KW-0472">Membrane</keyword>
<name>A0A914VQJ3_9BILA</name>
<keyword evidence="5" id="KW-0999">Mitochondrion inner membrane</keyword>
<evidence type="ECO:0000313" key="10">
    <source>
        <dbReference type="Proteomes" id="UP000887566"/>
    </source>
</evidence>
<dbReference type="GO" id="GO:0007007">
    <property type="term" value="P:inner mitochondrial membrane organization"/>
    <property type="evidence" value="ECO:0007669"/>
    <property type="project" value="TreeGrafter"/>
</dbReference>
<evidence type="ECO:0000256" key="8">
    <source>
        <dbReference type="ARBA" id="ARBA00023136"/>
    </source>
</evidence>
<dbReference type="PANTHER" id="PTHR15099:SF2">
    <property type="entry name" value="TRANSMEMBRANE PROTEIN 11, MITOCHONDRIAL"/>
    <property type="match status" value="1"/>
</dbReference>
<evidence type="ECO:0000256" key="1">
    <source>
        <dbReference type="ARBA" id="ARBA00002812"/>
    </source>
</evidence>
<organism evidence="10 11">
    <name type="scientific">Plectus sambesii</name>
    <dbReference type="NCBI Taxonomy" id="2011161"/>
    <lineage>
        <taxon>Eukaryota</taxon>
        <taxon>Metazoa</taxon>
        <taxon>Ecdysozoa</taxon>
        <taxon>Nematoda</taxon>
        <taxon>Chromadorea</taxon>
        <taxon>Plectida</taxon>
        <taxon>Plectina</taxon>
        <taxon>Plectoidea</taxon>
        <taxon>Plectidae</taxon>
        <taxon>Plectus</taxon>
    </lineage>
</organism>
<keyword evidence="10" id="KW-1185">Reference proteome</keyword>
<evidence type="ECO:0000256" key="4">
    <source>
        <dbReference type="ARBA" id="ARBA00022692"/>
    </source>
</evidence>
<comment type="subcellular location">
    <subcellularLocation>
        <location evidence="2">Mitochondrion inner membrane</location>
        <topology evidence="2">Multi-pass membrane protein</topology>
    </subcellularLocation>
</comment>
<proteinExistence type="inferred from homology"/>
<feature type="transmembrane region" description="Helical" evidence="9">
    <location>
        <begin position="103"/>
        <end position="122"/>
    </location>
</feature>
<dbReference type="Pfam" id="PF14972">
    <property type="entry name" value="Mito_morph_reg"/>
    <property type="match status" value="1"/>
</dbReference>
<dbReference type="PANTHER" id="PTHR15099">
    <property type="entry name" value="PROTEIN PM1"/>
    <property type="match status" value="1"/>
</dbReference>
<dbReference type="GO" id="GO:0005743">
    <property type="term" value="C:mitochondrial inner membrane"/>
    <property type="evidence" value="ECO:0007669"/>
    <property type="project" value="UniProtKB-SubCell"/>
</dbReference>
<dbReference type="Proteomes" id="UP000887566">
    <property type="component" value="Unplaced"/>
</dbReference>
<dbReference type="WBParaSite" id="PSAMB.scaffold2324size23868.g17281.t1">
    <property type="protein sequence ID" value="PSAMB.scaffold2324size23868.g17281.t1"/>
    <property type="gene ID" value="PSAMB.scaffold2324size23868.g17281"/>
</dbReference>
<protein>
    <submittedName>
        <fullName evidence="11">Uncharacterized protein</fullName>
    </submittedName>
</protein>
<dbReference type="AlphaFoldDB" id="A0A914VQJ3"/>
<accession>A0A914VQJ3</accession>
<evidence type="ECO:0000256" key="5">
    <source>
        <dbReference type="ARBA" id="ARBA00022792"/>
    </source>
</evidence>
<sequence length="192" mass="21055">MASPVSISPPSGGNGIGSKRYTTEIKVIQELFQDYNALGYKQALAELDQALIDMYPTIVIEPLRLGDDTARWILVGNLLHRTTVWGGIGGCLGVALLPDSTLLWLPVPLATISLGAFVAYTASWMSDPCRNYQVETDKQRLAALNLNNLSSSNSVIVLTLTDDFKRRCVHSAVALLTASVFSYRMYKYFCST</sequence>
<evidence type="ECO:0000313" key="11">
    <source>
        <dbReference type="WBParaSite" id="PSAMB.scaffold2324size23868.g17281.t1"/>
    </source>
</evidence>
<evidence type="ECO:0000256" key="9">
    <source>
        <dbReference type="SAM" id="Phobius"/>
    </source>
</evidence>
<evidence type="ECO:0000256" key="6">
    <source>
        <dbReference type="ARBA" id="ARBA00022989"/>
    </source>
</evidence>
<keyword evidence="4 9" id="KW-0812">Transmembrane</keyword>
<evidence type="ECO:0000256" key="3">
    <source>
        <dbReference type="ARBA" id="ARBA00006060"/>
    </source>
</evidence>
<comment type="similarity">
    <text evidence="3">Belongs to the TMEM11 family.</text>
</comment>
<keyword evidence="7" id="KW-0496">Mitochondrion</keyword>
<dbReference type="InterPro" id="IPR026120">
    <property type="entry name" value="TMEM11"/>
</dbReference>